<evidence type="ECO:0000256" key="3">
    <source>
        <dbReference type="ARBA" id="ARBA00022475"/>
    </source>
</evidence>
<feature type="chain" id="PRO_5012068513" evidence="10">
    <location>
        <begin position="30"/>
        <end position="526"/>
    </location>
</feature>
<name>A0A1J0R409_9TRYP</name>
<evidence type="ECO:0000259" key="12">
    <source>
        <dbReference type="Pfam" id="PF13206"/>
    </source>
</evidence>
<organism evidence="13">
    <name type="scientific">Trypanosoma brucei</name>
    <dbReference type="NCBI Taxonomy" id="5691"/>
    <lineage>
        <taxon>Eukaryota</taxon>
        <taxon>Discoba</taxon>
        <taxon>Euglenozoa</taxon>
        <taxon>Kinetoplastea</taxon>
        <taxon>Metakinetoplastina</taxon>
        <taxon>Trypanosomatida</taxon>
        <taxon>Trypanosomatidae</taxon>
        <taxon>Trypanosoma</taxon>
    </lineage>
</organism>
<keyword evidence="8" id="KW-0325">Glycoprotein</keyword>
<feature type="domain" description="Trypanosome variant surface glycoprotein C-terminal" evidence="11">
    <location>
        <begin position="425"/>
        <end position="525"/>
    </location>
</feature>
<evidence type="ECO:0000256" key="7">
    <source>
        <dbReference type="ARBA" id="ARBA00023157"/>
    </source>
</evidence>
<dbReference type="Pfam" id="PF10659">
    <property type="entry name" value="Trypan_glycop_C"/>
    <property type="match status" value="1"/>
</dbReference>
<comment type="subcellular location">
    <subcellularLocation>
        <location evidence="2">Cell membrane</location>
        <topology evidence="2">Lipid-anchor</topology>
        <topology evidence="2">GPI-anchor</topology>
    </subcellularLocation>
</comment>
<proteinExistence type="predicted"/>
<evidence type="ECO:0000256" key="4">
    <source>
        <dbReference type="ARBA" id="ARBA00022622"/>
    </source>
</evidence>
<dbReference type="FunFam" id="3.30.1680.40:FF:000001">
    <property type="entry name" value="Variant surface glycoprotein (VSG, atypical), putative"/>
    <property type="match status" value="1"/>
</dbReference>
<keyword evidence="5 10" id="KW-0732">Signal</keyword>
<sequence>MCSTFKGRKSILLPLLLIVQVSLHKQSAGQNIAGAANKAEYAVLCKMIAIAEAGIEVPSLEDTTGSDYDFIQEVNMTISTDNWRKMFFKGPGKGDWHTTPESAKQTNKGYEEKWPTWQETAKRLAADAKPPELQKTQVDKLTQSQITAIAQHIHAEADLAERAKSAIVRATRDASAITEDEAAAPLKKAVYGTGPQGRTDVTATQAFGGDIRTGNRADICSTGASGKAKTSVVATAACICLRHNGGSDVQGACTPKTEGGTTWQDSTAAPADGDLQNLAKYCPHRTNKATAEDLARALGEFTDLITTDSTDGFYGSYKATGCNGKQDGGVCLKIDGYGTGGSSKLKDLTWFSELQALETKITERKNAAQNSKAMTERIRAAADQMKRLIERGHSAPRSLTALSAGEKTVPKQLSQELAEDKQKLCDKHHASQTDCDSKDFCTYDKTESTDKKCKFNSTKASASGVPVTQSQTGGTETATEKCKDKKKDECKDGCKWDGKECKDSSILVNKKFALSVVSAAFVALLF</sequence>
<accession>A0A1J0R409</accession>
<protein>
    <submittedName>
        <fullName evidence="13">Variant surface glycoprotein 1125.3</fullName>
    </submittedName>
</protein>
<dbReference type="VEuPathDB" id="TriTrypDB:Tb08.27P2.140"/>
<evidence type="ECO:0000259" key="11">
    <source>
        <dbReference type="Pfam" id="PF10659"/>
    </source>
</evidence>
<dbReference type="Gene3D" id="3.30.1680.30">
    <property type="match status" value="1"/>
</dbReference>
<evidence type="ECO:0000256" key="1">
    <source>
        <dbReference type="ARBA" id="ARBA00002523"/>
    </source>
</evidence>
<keyword evidence="4" id="KW-0336">GPI-anchor</keyword>
<dbReference type="GO" id="GO:0098552">
    <property type="term" value="C:side of membrane"/>
    <property type="evidence" value="ECO:0007669"/>
    <property type="project" value="UniProtKB-KW"/>
</dbReference>
<evidence type="ECO:0000256" key="8">
    <source>
        <dbReference type="ARBA" id="ARBA00023180"/>
    </source>
</evidence>
<dbReference type="VEuPathDB" id="TriTrypDB:Tb1125.Tb11.v5.0974"/>
<dbReference type="AlphaFoldDB" id="A0A1J0R409"/>
<dbReference type="InterPro" id="IPR019609">
    <property type="entry name" value="Variant_surf_glycoprt_trypan_C"/>
</dbReference>
<evidence type="ECO:0000313" key="13">
    <source>
        <dbReference type="EMBL" id="APD72567.1"/>
    </source>
</evidence>
<evidence type="ECO:0000256" key="6">
    <source>
        <dbReference type="ARBA" id="ARBA00023136"/>
    </source>
</evidence>
<evidence type="ECO:0000256" key="9">
    <source>
        <dbReference type="ARBA" id="ARBA00023288"/>
    </source>
</evidence>
<keyword evidence="9" id="KW-0449">Lipoprotein</keyword>
<dbReference type="EMBL" id="KX698611">
    <property type="protein sequence ID" value="APD72567.1"/>
    <property type="molecule type" value="Genomic_DNA"/>
</dbReference>
<reference evidence="13" key="1">
    <citation type="submission" date="2016-08" db="EMBL/GenBank/DDBJ databases">
        <title>VSG repertoire of Trypanosoma brucei EATRO 1125.</title>
        <authorList>
            <person name="Cross G.A."/>
        </authorList>
    </citation>
    <scope>NUCLEOTIDE SEQUENCE</scope>
    <source>
        <strain evidence="13">EATRO 1125</strain>
    </source>
</reference>
<dbReference type="Pfam" id="PF13206">
    <property type="entry name" value="VSG_B"/>
    <property type="match status" value="1"/>
</dbReference>
<dbReference type="GO" id="GO:0005886">
    <property type="term" value="C:plasma membrane"/>
    <property type="evidence" value="ECO:0007669"/>
    <property type="project" value="UniProtKB-SubCell"/>
</dbReference>
<keyword evidence="6" id="KW-0472">Membrane</keyword>
<feature type="domain" description="Trypanosome variant surface glycoprotein B-type N-terminal" evidence="12">
    <location>
        <begin position="23"/>
        <end position="379"/>
    </location>
</feature>
<dbReference type="VEuPathDB" id="TriTrypDB:Tb427_000598500"/>
<dbReference type="Gene3D" id="3.30.1680.40">
    <property type="match status" value="1"/>
</dbReference>
<feature type="signal peptide" evidence="10">
    <location>
        <begin position="1"/>
        <end position="29"/>
    </location>
</feature>
<keyword evidence="3" id="KW-1003">Cell membrane</keyword>
<evidence type="ECO:0000256" key="10">
    <source>
        <dbReference type="SAM" id="SignalP"/>
    </source>
</evidence>
<evidence type="ECO:0000256" key="2">
    <source>
        <dbReference type="ARBA" id="ARBA00004609"/>
    </source>
</evidence>
<dbReference type="InterPro" id="IPR025932">
    <property type="entry name" value="Trypano_VSG_B_N_dom"/>
</dbReference>
<evidence type="ECO:0000256" key="5">
    <source>
        <dbReference type="ARBA" id="ARBA00022729"/>
    </source>
</evidence>
<keyword evidence="7" id="KW-1015">Disulfide bond</keyword>
<comment type="function">
    <text evidence="1">VSG forms a coat on the surface of the parasite. The trypanosome evades the immune response of the host by expressing a series of antigenically distinct VSGs from an estimated 1000 VSG genes.</text>
</comment>